<dbReference type="AlphaFoldDB" id="A0A848N1Q4"/>
<dbReference type="InterPro" id="IPR018690">
    <property type="entry name" value="DUF2187"/>
</dbReference>
<organism evidence="1 2">
    <name type="scientific">Enterococcus mundtii</name>
    <dbReference type="NCBI Taxonomy" id="53346"/>
    <lineage>
        <taxon>Bacteria</taxon>
        <taxon>Bacillati</taxon>
        <taxon>Bacillota</taxon>
        <taxon>Bacilli</taxon>
        <taxon>Lactobacillales</taxon>
        <taxon>Enterococcaceae</taxon>
        <taxon>Enterococcus</taxon>
    </lineage>
</organism>
<sequence>MSFGKWKPIESSIEGLAFKENQQVSFKHNKKQVVGTIVTLLNNSAVVTLSMDKVTATSEKTVINYKNLVAI</sequence>
<dbReference type="EMBL" id="JABCAG010000107">
    <property type="protein sequence ID" value="NMP59849.1"/>
    <property type="molecule type" value="Genomic_DNA"/>
</dbReference>
<protein>
    <submittedName>
        <fullName evidence="1">DUF2187 family protein</fullName>
    </submittedName>
</protein>
<dbReference type="RefSeq" id="WP_137073137.1">
    <property type="nucleotide sequence ID" value="NZ_CP029068.1"/>
</dbReference>
<comment type="caution">
    <text evidence="1">The sequence shown here is derived from an EMBL/GenBank/DDBJ whole genome shotgun (WGS) entry which is preliminary data.</text>
</comment>
<name>A0A848N1Q4_ENTMU</name>
<dbReference type="Pfam" id="PF09953">
    <property type="entry name" value="DUF2187"/>
    <property type="match status" value="1"/>
</dbReference>
<reference evidence="1 2" key="1">
    <citation type="submission" date="2020-04" db="EMBL/GenBank/DDBJ databases">
        <authorList>
            <person name="Abaymova A."/>
            <person name="Teymurazov M."/>
            <person name="Tazyna O."/>
            <person name="Chatushin Y."/>
            <person name="Svetoch E."/>
            <person name="Pereligyn V."/>
            <person name="Pohylenko V."/>
            <person name="Platonov M."/>
            <person name="Kartsev N."/>
            <person name="Skryabin Y."/>
            <person name="Sizova A."/>
            <person name="Solomentsev V."/>
            <person name="Kislichkina A."/>
            <person name="Bogun A."/>
        </authorList>
    </citation>
    <scope>NUCLEOTIDE SEQUENCE [LARGE SCALE GENOMIC DNA]</scope>
    <source>
        <strain evidence="2">SCPM-O-B-8398 (E28)</strain>
    </source>
</reference>
<accession>A0A848N1Q4</accession>
<gene>
    <name evidence="1" type="ORF">HI921_15605</name>
</gene>
<proteinExistence type="predicted"/>
<evidence type="ECO:0000313" key="1">
    <source>
        <dbReference type="EMBL" id="NMP59849.1"/>
    </source>
</evidence>
<evidence type="ECO:0000313" key="2">
    <source>
        <dbReference type="Proteomes" id="UP000557857"/>
    </source>
</evidence>
<dbReference type="Proteomes" id="UP000557857">
    <property type="component" value="Unassembled WGS sequence"/>
</dbReference>